<keyword evidence="2" id="KW-1185">Reference proteome</keyword>
<accession>A0ABQ1PD50</accession>
<protein>
    <submittedName>
        <fullName evidence="1">Uncharacterized protein</fullName>
    </submittedName>
</protein>
<proteinExistence type="predicted"/>
<organism evidence="1 2">
    <name type="scientific">Enterococcus wangshanyuanii</name>
    <dbReference type="NCBI Taxonomy" id="2005703"/>
    <lineage>
        <taxon>Bacteria</taxon>
        <taxon>Bacillati</taxon>
        <taxon>Bacillota</taxon>
        <taxon>Bacilli</taxon>
        <taxon>Lactobacillales</taxon>
        <taxon>Enterococcaceae</taxon>
        <taxon>Enterococcus</taxon>
    </lineage>
</organism>
<gene>
    <name evidence="1" type="ORF">GCM10011573_25650</name>
</gene>
<dbReference type="Proteomes" id="UP000630615">
    <property type="component" value="Unassembled WGS sequence"/>
</dbReference>
<reference evidence="2" key="1">
    <citation type="journal article" date="2019" name="Int. J. Syst. Evol. Microbiol.">
        <title>The Global Catalogue of Microorganisms (GCM) 10K type strain sequencing project: providing services to taxonomists for standard genome sequencing and annotation.</title>
        <authorList>
            <consortium name="The Broad Institute Genomics Platform"/>
            <consortium name="The Broad Institute Genome Sequencing Center for Infectious Disease"/>
            <person name="Wu L."/>
            <person name="Ma J."/>
        </authorList>
    </citation>
    <scope>NUCLEOTIDE SEQUENCE [LARGE SCALE GENOMIC DNA]</scope>
    <source>
        <strain evidence="2">CGMCC 1.15942</strain>
    </source>
</reference>
<name>A0ABQ1PD50_9ENTE</name>
<sequence>MNEQELSQIMVKMGFLALENDGVEIYMLETRYYYLVIEPTIRNNRTTYDFIKYTYNKSKGETRIIKCYFEGFNENAMVKKVGSYMAFVLERGYLKTNNKQILPFAREISKRKIFV</sequence>
<comment type="caution">
    <text evidence="1">The sequence shown here is derived from an EMBL/GenBank/DDBJ whole genome shotgun (WGS) entry which is preliminary data.</text>
</comment>
<evidence type="ECO:0000313" key="2">
    <source>
        <dbReference type="Proteomes" id="UP000630615"/>
    </source>
</evidence>
<dbReference type="EMBL" id="BMKI01000006">
    <property type="protein sequence ID" value="GGC94876.1"/>
    <property type="molecule type" value="Genomic_DNA"/>
</dbReference>
<dbReference type="RefSeq" id="WP_088270557.1">
    <property type="nucleotide sequence ID" value="NZ_BMKI01000006.1"/>
</dbReference>
<evidence type="ECO:0000313" key="1">
    <source>
        <dbReference type="EMBL" id="GGC94876.1"/>
    </source>
</evidence>